<evidence type="ECO:0000313" key="3">
    <source>
        <dbReference type="Proteomes" id="UP000269097"/>
    </source>
</evidence>
<feature type="domain" description="Calcineurin-like phosphoesterase" evidence="1">
    <location>
        <begin position="14"/>
        <end position="243"/>
    </location>
</feature>
<dbReference type="InterPro" id="IPR029052">
    <property type="entry name" value="Metallo-depent_PP-like"/>
</dbReference>
<accession>A0A3G3JSK7</accession>
<dbReference type="GO" id="GO:0005737">
    <property type="term" value="C:cytoplasm"/>
    <property type="evidence" value="ECO:0007669"/>
    <property type="project" value="TreeGrafter"/>
</dbReference>
<sequence>MSRSLSFRRDGTFTIVQFTDLHWQNGEPKDLRTRDLMEKVLSSEKPDLIAFTGDMIYSLNSAEPRRSLREALSVAAGSGIPWAAVFGNHDSEKAVTRQDLMRTMRELPGCLAEPGPADVDGVGNYVIRVRYGSGKIGAALFFLDTGAKSSIPAIPGYDWIRTSQIDWYLEEKAKLTGENGGTVVPSLAFFHIPLPEYEEVWHTQVCYGHRHERAACPKVNSGFFAAMEAGGGALGAFCGHDHINDYGGKLLETELYYGRASGYQAYGRWGYARGARIIRLKLGKPGFDTWVRLHDGRVIDSPPVHRPWLYWLKEKIRSRF</sequence>
<dbReference type="PIRSF" id="PIRSF030250">
    <property type="entry name" value="Ptase_At2g46880"/>
    <property type="match status" value="1"/>
</dbReference>
<evidence type="ECO:0000313" key="2">
    <source>
        <dbReference type="EMBL" id="AYQ71205.1"/>
    </source>
</evidence>
<dbReference type="EMBL" id="CP033433">
    <property type="protein sequence ID" value="AYQ71205.1"/>
    <property type="molecule type" value="Genomic_DNA"/>
</dbReference>
<dbReference type="Pfam" id="PF00149">
    <property type="entry name" value="Metallophos"/>
    <property type="match status" value="1"/>
</dbReference>
<evidence type="ECO:0000259" key="1">
    <source>
        <dbReference type="Pfam" id="PF00149"/>
    </source>
</evidence>
<name>A0A3G3JSK7_9BACL</name>
<reference evidence="2 3" key="1">
    <citation type="submission" date="2018-10" db="EMBL/GenBank/DDBJ databases">
        <title>Genome Sequence of Cohnella sp.</title>
        <authorList>
            <person name="Srinivasan S."/>
            <person name="Kim M.K."/>
        </authorList>
    </citation>
    <scope>NUCLEOTIDE SEQUENCE [LARGE SCALE GENOMIC DNA]</scope>
    <source>
        <strain evidence="2 3">18JY8-7</strain>
    </source>
</reference>
<organism evidence="2 3">
    <name type="scientific">Cohnella candidum</name>
    <dbReference type="NCBI Taxonomy" id="2674991"/>
    <lineage>
        <taxon>Bacteria</taxon>
        <taxon>Bacillati</taxon>
        <taxon>Bacillota</taxon>
        <taxon>Bacilli</taxon>
        <taxon>Bacillales</taxon>
        <taxon>Paenibacillaceae</taxon>
        <taxon>Cohnella</taxon>
    </lineage>
</organism>
<proteinExistence type="predicted"/>
<dbReference type="CDD" id="cd07383">
    <property type="entry name" value="MPP_Dcr2"/>
    <property type="match status" value="1"/>
</dbReference>
<dbReference type="Gene3D" id="3.60.21.10">
    <property type="match status" value="1"/>
</dbReference>
<dbReference type="PANTHER" id="PTHR32440">
    <property type="entry name" value="PHOSPHATASE DCR2-RELATED-RELATED"/>
    <property type="match status" value="1"/>
</dbReference>
<gene>
    <name evidence="2" type="ORF">EAV92_00420</name>
</gene>
<dbReference type="KEGG" id="coh:EAV92_00420"/>
<protein>
    <submittedName>
        <fullName evidence="2">Metallophosphoesterase</fullName>
    </submittedName>
</protein>
<dbReference type="AlphaFoldDB" id="A0A3G3JSK7"/>
<dbReference type="InterPro" id="IPR004843">
    <property type="entry name" value="Calcineurin-like_PHP"/>
</dbReference>
<dbReference type="GO" id="GO:0016788">
    <property type="term" value="F:hydrolase activity, acting on ester bonds"/>
    <property type="evidence" value="ECO:0007669"/>
    <property type="project" value="TreeGrafter"/>
</dbReference>
<keyword evidence="3" id="KW-1185">Reference proteome</keyword>
<dbReference type="Proteomes" id="UP000269097">
    <property type="component" value="Chromosome"/>
</dbReference>
<dbReference type="SUPFAM" id="SSF56300">
    <property type="entry name" value="Metallo-dependent phosphatases"/>
    <property type="match status" value="1"/>
</dbReference>
<dbReference type="RefSeq" id="WP_123039269.1">
    <property type="nucleotide sequence ID" value="NZ_CP033433.1"/>
</dbReference>
<dbReference type="InterPro" id="IPR011230">
    <property type="entry name" value="PAP14/16/28/29"/>
</dbReference>